<evidence type="ECO:0000313" key="1">
    <source>
        <dbReference type="EMBL" id="KAH3778723.1"/>
    </source>
</evidence>
<name>A0A9D4EG85_DREPO</name>
<dbReference type="PANTHER" id="PTHR23053:SF0">
    <property type="entry name" value="HYDROCEPHALUS-INDUCING PROTEIN HOMOLOG"/>
    <property type="match status" value="1"/>
</dbReference>
<dbReference type="GO" id="GO:1904158">
    <property type="term" value="P:axonemal central apparatus assembly"/>
    <property type="evidence" value="ECO:0007669"/>
    <property type="project" value="TreeGrafter"/>
</dbReference>
<evidence type="ECO:0000313" key="2">
    <source>
        <dbReference type="Proteomes" id="UP000828390"/>
    </source>
</evidence>
<dbReference type="Proteomes" id="UP000828390">
    <property type="component" value="Unassembled WGS sequence"/>
</dbReference>
<reference evidence="1" key="2">
    <citation type="submission" date="2020-11" db="EMBL/GenBank/DDBJ databases">
        <authorList>
            <person name="McCartney M.A."/>
            <person name="Auch B."/>
            <person name="Kono T."/>
            <person name="Mallez S."/>
            <person name="Becker A."/>
            <person name="Gohl D.M."/>
            <person name="Silverstein K.A.T."/>
            <person name="Koren S."/>
            <person name="Bechman K.B."/>
            <person name="Herman A."/>
            <person name="Abrahante J.E."/>
            <person name="Garbe J."/>
        </authorList>
    </citation>
    <scope>NUCLEOTIDE SEQUENCE</scope>
    <source>
        <strain evidence="1">Duluth1</strain>
        <tissue evidence="1">Whole animal</tissue>
    </source>
</reference>
<proteinExistence type="predicted"/>
<dbReference type="InterPro" id="IPR013783">
    <property type="entry name" value="Ig-like_fold"/>
</dbReference>
<dbReference type="InterPro" id="IPR033305">
    <property type="entry name" value="Hydin-like"/>
</dbReference>
<dbReference type="AlphaFoldDB" id="A0A9D4EG85"/>
<dbReference type="GO" id="GO:0003341">
    <property type="term" value="P:cilium movement"/>
    <property type="evidence" value="ECO:0007669"/>
    <property type="project" value="TreeGrafter"/>
</dbReference>
<dbReference type="Gene3D" id="2.60.40.10">
    <property type="entry name" value="Immunoglobulins"/>
    <property type="match status" value="1"/>
</dbReference>
<gene>
    <name evidence="1" type="ORF">DPMN_180193</name>
</gene>
<reference evidence="1" key="1">
    <citation type="journal article" date="2019" name="bioRxiv">
        <title>The Genome of the Zebra Mussel, Dreissena polymorpha: A Resource for Invasive Species Research.</title>
        <authorList>
            <person name="McCartney M.A."/>
            <person name="Auch B."/>
            <person name="Kono T."/>
            <person name="Mallez S."/>
            <person name="Zhang Y."/>
            <person name="Obille A."/>
            <person name="Becker A."/>
            <person name="Abrahante J.E."/>
            <person name="Garbe J."/>
            <person name="Badalamenti J.P."/>
            <person name="Herman A."/>
            <person name="Mangelson H."/>
            <person name="Liachko I."/>
            <person name="Sullivan S."/>
            <person name="Sone E.D."/>
            <person name="Koren S."/>
            <person name="Silverstein K.A.T."/>
            <person name="Beckman K.B."/>
            <person name="Gohl D.M."/>
        </authorList>
    </citation>
    <scope>NUCLEOTIDE SEQUENCE</scope>
    <source>
        <strain evidence="1">Duluth1</strain>
        <tissue evidence="1">Whole animal</tissue>
    </source>
</reference>
<dbReference type="EMBL" id="JAIWYP010000009">
    <property type="protein sequence ID" value="KAH3778723.1"/>
    <property type="molecule type" value="Genomic_DNA"/>
</dbReference>
<comment type="caution">
    <text evidence="1">The sequence shown here is derived from an EMBL/GenBank/DDBJ whole genome shotgun (WGS) entry which is preliminary data.</text>
</comment>
<accession>A0A9D4EG85</accession>
<dbReference type="GO" id="GO:0005930">
    <property type="term" value="C:axoneme"/>
    <property type="evidence" value="ECO:0007669"/>
    <property type="project" value="TreeGrafter"/>
</dbReference>
<keyword evidence="2" id="KW-1185">Reference proteome</keyword>
<dbReference type="PANTHER" id="PTHR23053">
    <property type="entry name" value="DLEC1 DELETED IN LUNG AND ESOPHAGEAL CANCER 1"/>
    <property type="match status" value="1"/>
</dbReference>
<sequence length="70" mass="8297">MLFFFERCMVPLITVLSPILDYGRCFLRHPYEHSIKLHNDSDLPAKYELIAQRVNNETPIMYRSPQPKVC</sequence>
<protein>
    <submittedName>
        <fullName evidence="1">Uncharacterized protein</fullName>
    </submittedName>
</protein>
<organism evidence="1 2">
    <name type="scientific">Dreissena polymorpha</name>
    <name type="common">Zebra mussel</name>
    <name type="synonym">Mytilus polymorpha</name>
    <dbReference type="NCBI Taxonomy" id="45954"/>
    <lineage>
        <taxon>Eukaryota</taxon>
        <taxon>Metazoa</taxon>
        <taxon>Spiralia</taxon>
        <taxon>Lophotrochozoa</taxon>
        <taxon>Mollusca</taxon>
        <taxon>Bivalvia</taxon>
        <taxon>Autobranchia</taxon>
        <taxon>Heteroconchia</taxon>
        <taxon>Euheterodonta</taxon>
        <taxon>Imparidentia</taxon>
        <taxon>Neoheterodontei</taxon>
        <taxon>Myida</taxon>
        <taxon>Dreissenoidea</taxon>
        <taxon>Dreissenidae</taxon>
        <taxon>Dreissena</taxon>
    </lineage>
</organism>